<dbReference type="EMBL" id="QRJE01000021">
    <property type="protein sequence ID" value="RHH09908.1"/>
    <property type="molecule type" value="Genomic_DNA"/>
</dbReference>
<protein>
    <submittedName>
        <fullName evidence="1">Uncharacterized protein</fullName>
    </submittedName>
</protein>
<accession>A0A396BZV0</accession>
<reference evidence="1 2" key="1">
    <citation type="submission" date="2018-08" db="EMBL/GenBank/DDBJ databases">
        <title>A genome reference for cultivated species of the human gut microbiota.</title>
        <authorList>
            <person name="Zou Y."/>
            <person name="Xue W."/>
            <person name="Luo G."/>
        </authorList>
    </citation>
    <scope>NUCLEOTIDE SEQUENCE [LARGE SCALE GENOMIC DNA]</scope>
    <source>
        <strain evidence="1 2">AM18-6</strain>
    </source>
</reference>
<proteinExistence type="predicted"/>
<organism evidence="1 2">
    <name type="scientific">Bacteroides fragilis</name>
    <dbReference type="NCBI Taxonomy" id="817"/>
    <lineage>
        <taxon>Bacteria</taxon>
        <taxon>Pseudomonadati</taxon>
        <taxon>Bacteroidota</taxon>
        <taxon>Bacteroidia</taxon>
        <taxon>Bacteroidales</taxon>
        <taxon>Bacteroidaceae</taxon>
        <taxon>Bacteroides</taxon>
    </lineage>
</organism>
<gene>
    <name evidence="1" type="ORF">DW228_13900</name>
</gene>
<evidence type="ECO:0000313" key="2">
    <source>
        <dbReference type="Proteomes" id="UP000266644"/>
    </source>
</evidence>
<evidence type="ECO:0000313" key="1">
    <source>
        <dbReference type="EMBL" id="RHH09908.1"/>
    </source>
</evidence>
<dbReference type="AlphaFoldDB" id="A0A396BZV0"/>
<name>A0A396BZV0_BACFG</name>
<sequence>MRRRSDYHFDRMIIRPLYFPFFRPDARYASQKRLQFDLPIISLPVISYFCLPKERDRKVFRP</sequence>
<dbReference type="Proteomes" id="UP000266644">
    <property type="component" value="Unassembled WGS sequence"/>
</dbReference>
<comment type="caution">
    <text evidence="1">The sequence shown here is derived from an EMBL/GenBank/DDBJ whole genome shotgun (WGS) entry which is preliminary data.</text>
</comment>